<evidence type="ECO:0000313" key="1">
    <source>
        <dbReference type="EMBL" id="GGK29569.1"/>
    </source>
</evidence>
<reference evidence="1 2" key="1">
    <citation type="journal article" date="2014" name="Int. J. Syst. Evol. Microbiol.">
        <title>Complete genome sequence of Corynebacterium casei LMG S-19264T (=DSM 44701T), isolated from a smear-ripened cheese.</title>
        <authorList>
            <consortium name="US DOE Joint Genome Institute (JGI-PGF)"/>
            <person name="Walter F."/>
            <person name="Albersmeier A."/>
            <person name="Kalinowski J."/>
            <person name="Ruckert C."/>
        </authorList>
    </citation>
    <scope>NUCLEOTIDE SEQUENCE [LARGE SCALE GENOMIC DNA]</scope>
    <source>
        <strain evidence="1 2">CGMCC 1.9161</strain>
    </source>
</reference>
<dbReference type="AlphaFoldDB" id="A0A917Q6A6"/>
<accession>A0A917Q6A6</accession>
<gene>
    <name evidence="1" type="ORF">GCM10011322_14960</name>
</gene>
<protein>
    <recommendedName>
        <fullName evidence="3">Ribbon-helix-helix protein CopG domain-containing protein</fullName>
    </recommendedName>
</protein>
<evidence type="ECO:0000313" key="2">
    <source>
        <dbReference type="Proteomes" id="UP000600449"/>
    </source>
</evidence>
<organism evidence="1 2">
    <name type="scientific">Salinarimonas ramus</name>
    <dbReference type="NCBI Taxonomy" id="690164"/>
    <lineage>
        <taxon>Bacteria</taxon>
        <taxon>Pseudomonadati</taxon>
        <taxon>Pseudomonadota</taxon>
        <taxon>Alphaproteobacteria</taxon>
        <taxon>Hyphomicrobiales</taxon>
        <taxon>Salinarimonadaceae</taxon>
        <taxon>Salinarimonas</taxon>
    </lineage>
</organism>
<name>A0A917Q6A6_9HYPH</name>
<dbReference type="Proteomes" id="UP000600449">
    <property type="component" value="Unassembled WGS sequence"/>
</dbReference>
<evidence type="ECO:0008006" key="3">
    <source>
        <dbReference type="Google" id="ProtNLM"/>
    </source>
</evidence>
<dbReference type="EMBL" id="BMMF01000004">
    <property type="protein sequence ID" value="GGK29569.1"/>
    <property type="molecule type" value="Genomic_DNA"/>
</dbReference>
<sequence>MNDPATGKRRRGPAPTEVGTLVGVRLRSDLLGALDALIANEPDPKPSRAEIIRRVLRERLE</sequence>
<proteinExistence type="predicted"/>
<keyword evidence="2" id="KW-1185">Reference proteome</keyword>
<comment type="caution">
    <text evidence="1">The sequence shown here is derived from an EMBL/GenBank/DDBJ whole genome shotgun (WGS) entry which is preliminary data.</text>
</comment>
<dbReference type="RefSeq" id="WP_188911268.1">
    <property type="nucleotide sequence ID" value="NZ_BMMF01000004.1"/>
</dbReference>